<dbReference type="GO" id="GO:0004852">
    <property type="term" value="F:uroporphyrinogen-III synthase activity"/>
    <property type="evidence" value="ECO:0007669"/>
    <property type="project" value="UniProtKB-UniRule"/>
</dbReference>
<evidence type="ECO:0000313" key="12">
    <source>
        <dbReference type="Proteomes" id="UP000095230"/>
    </source>
</evidence>
<dbReference type="InterPro" id="IPR036108">
    <property type="entry name" value="4pyrrol_syn_uPrphyn_synt_sf"/>
</dbReference>
<dbReference type="InterPro" id="IPR039793">
    <property type="entry name" value="UROS/Hem4"/>
</dbReference>
<dbReference type="InterPro" id="IPR003754">
    <property type="entry name" value="4pyrrol_synth_uPrphyn_synth"/>
</dbReference>
<evidence type="ECO:0000313" key="11">
    <source>
        <dbReference type="EMBL" id="OEG73449.1"/>
    </source>
</evidence>
<dbReference type="RefSeq" id="WP_069671576.1">
    <property type="nucleotide sequence ID" value="NZ_MCBT01000043.1"/>
</dbReference>
<evidence type="ECO:0000256" key="5">
    <source>
        <dbReference type="ARBA" id="ARBA00023244"/>
    </source>
</evidence>
<dbReference type="EMBL" id="MCBT01000043">
    <property type="protein sequence ID" value="OEG73449.1"/>
    <property type="molecule type" value="Genomic_DNA"/>
</dbReference>
<evidence type="ECO:0000256" key="8">
    <source>
        <dbReference type="ARBA" id="ARBA00048617"/>
    </source>
</evidence>
<evidence type="ECO:0000256" key="9">
    <source>
        <dbReference type="RuleBase" id="RU366031"/>
    </source>
</evidence>
<sequence>MKVLLTRPEGRNQFVAKALTQQQVPYCITPLLAVTATNDINDPIALGSFRNADIVIFISTNAVDYAAQALNNQFPNHPRYFAVGRATYLALKALNVDALEAPQDCQQTEGLLTLSALQDLVGKNVTIVRGIGGREALAEQLRQRGANVHYWQVYQRVAPSLTPAVAAQWQQDKIDTIVVTSGEILANLIKLVPKELFAWLHACHIIVPSDRVYDQAINAGFNRVTNAKAANNDAVLKALGISA</sequence>
<comment type="similarity">
    <text evidence="2 9">Belongs to the uroporphyrinogen-III synthase family.</text>
</comment>
<comment type="catalytic activity">
    <reaction evidence="8 9">
        <text>hydroxymethylbilane = uroporphyrinogen III + H2O</text>
        <dbReference type="Rhea" id="RHEA:18965"/>
        <dbReference type="ChEBI" id="CHEBI:15377"/>
        <dbReference type="ChEBI" id="CHEBI:57308"/>
        <dbReference type="ChEBI" id="CHEBI:57845"/>
        <dbReference type="EC" id="4.2.1.75"/>
    </reaction>
</comment>
<evidence type="ECO:0000256" key="4">
    <source>
        <dbReference type="ARBA" id="ARBA00023239"/>
    </source>
</evidence>
<evidence type="ECO:0000256" key="1">
    <source>
        <dbReference type="ARBA" id="ARBA00004772"/>
    </source>
</evidence>
<evidence type="ECO:0000256" key="3">
    <source>
        <dbReference type="ARBA" id="ARBA00013109"/>
    </source>
</evidence>
<keyword evidence="5 9" id="KW-0627">Porphyrin biosynthesis</keyword>
<dbReference type="GO" id="GO:0006782">
    <property type="term" value="P:protoporphyrinogen IX biosynthetic process"/>
    <property type="evidence" value="ECO:0007669"/>
    <property type="project" value="UniProtKB-UniRule"/>
</dbReference>
<dbReference type="Pfam" id="PF02602">
    <property type="entry name" value="HEM4"/>
    <property type="match status" value="1"/>
</dbReference>
<dbReference type="PANTHER" id="PTHR38042">
    <property type="entry name" value="UROPORPHYRINOGEN-III SYNTHASE, CHLOROPLASTIC"/>
    <property type="match status" value="1"/>
</dbReference>
<dbReference type="OrthoDB" id="9787650at2"/>
<organism evidence="11 12">
    <name type="scientific">Shewanella colwelliana</name>
    <name type="common">Alteromonas colwelliana</name>
    <dbReference type="NCBI Taxonomy" id="23"/>
    <lineage>
        <taxon>Bacteria</taxon>
        <taxon>Pseudomonadati</taxon>
        <taxon>Pseudomonadota</taxon>
        <taxon>Gammaproteobacteria</taxon>
        <taxon>Alteromonadales</taxon>
        <taxon>Shewanellaceae</taxon>
        <taxon>Shewanella</taxon>
    </lineage>
</organism>
<name>A0A1E5ISB2_SHECO</name>
<comment type="pathway">
    <text evidence="1 9">Porphyrin-containing compound metabolism; protoporphyrin-IX biosynthesis; coproporphyrinogen-III from 5-aminolevulinate: step 3/4.</text>
</comment>
<dbReference type="PANTHER" id="PTHR38042:SF1">
    <property type="entry name" value="UROPORPHYRINOGEN-III SYNTHASE, CHLOROPLASTIC"/>
    <property type="match status" value="1"/>
</dbReference>
<dbReference type="EC" id="4.2.1.75" evidence="3 9"/>
<dbReference type="STRING" id="23.BEL05_14400"/>
<accession>A0A1E5ISB2</accession>
<proteinExistence type="inferred from homology"/>
<comment type="function">
    <text evidence="6 9">Catalyzes cyclization of the linear tetrapyrrole, hydroxymethylbilane, to the macrocyclic uroporphyrinogen III.</text>
</comment>
<feature type="domain" description="Tetrapyrrole biosynthesis uroporphyrinogen III synthase" evidence="10">
    <location>
        <begin position="17"/>
        <end position="235"/>
    </location>
</feature>
<dbReference type="GO" id="GO:0006780">
    <property type="term" value="P:uroporphyrinogen III biosynthetic process"/>
    <property type="evidence" value="ECO:0007669"/>
    <property type="project" value="UniProtKB-UniRule"/>
</dbReference>
<dbReference type="Proteomes" id="UP000095230">
    <property type="component" value="Unassembled WGS sequence"/>
</dbReference>
<evidence type="ECO:0000256" key="2">
    <source>
        <dbReference type="ARBA" id="ARBA00008133"/>
    </source>
</evidence>
<dbReference type="CDD" id="cd06578">
    <property type="entry name" value="HemD"/>
    <property type="match status" value="1"/>
</dbReference>
<dbReference type="UniPathway" id="UPA00251">
    <property type="reaction ID" value="UER00320"/>
</dbReference>
<dbReference type="Gene3D" id="3.40.50.10090">
    <property type="match status" value="2"/>
</dbReference>
<evidence type="ECO:0000259" key="10">
    <source>
        <dbReference type="Pfam" id="PF02602"/>
    </source>
</evidence>
<dbReference type="AlphaFoldDB" id="A0A1E5ISB2"/>
<gene>
    <name evidence="11" type="ORF">BEL05_14400</name>
</gene>
<dbReference type="SUPFAM" id="SSF69618">
    <property type="entry name" value="HemD-like"/>
    <property type="match status" value="1"/>
</dbReference>
<keyword evidence="4 9" id="KW-0456">Lyase</keyword>
<evidence type="ECO:0000256" key="7">
    <source>
        <dbReference type="ARBA" id="ARBA00040167"/>
    </source>
</evidence>
<reference evidence="11 12" key="1">
    <citation type="submission" date="2016-07" db="EMBL/GenBank/DDBJ databases">
        <title>Whole-genome of two Shewanella species isolated from a digestive organ of sea cucumber Apostichopus japonicus Selenka 1867.</title>
        <authorList>
            <person name="Hong H.-H."/>
            <person name="Choi H."/>
            <person name="Cheon S."/>
            <person name="Oh J.-S."/>
            <person name="Lee H.-G."/>
            <person name="Park C."/>
        </authorList>
    </citation>
    <scope>NUCLEOTIDE SEQUENCE [LARGE SCALE GENOMIC DNA]</scope>
    <source>
        <strain evidence="11 12">CSB03KR</strain>
    </source>
</reference>
<protein>
    <recommendedName>
        <fullName evidence="7 9">Uroporphyrinogen-III synthase</fullName>
        <ecNumber evidence="3 9">4.2.1.75</ecNumber>
    </recommendedName>
</protein>
<comment type="caution">
    <text evidence="11">The sequence shown here is derived from an EMBL/GenBank/DDBJ whole genome shotgun (WGS) entry which is preliminary data.</text>
</comment>
<evidence type="ECO:0000256" key="6">
    <source>
        <dbReference type="ARBA" id="ARBA00037589"/>
    </source>
</evidence>